<dbReference type="Gene3D" id="3.40.720.10">
    <property type="entry name" value="Alkaline Phosphatase, subunit A"/>
    <property type="match status" value="1"/>
</dbReference>
<dbReference type="EMBL" id="UGXT01000002">
    <property type="protein sequence ID" value="SUH36273.1"/>
    <property type="molecule type" value="Genomic_DNA"/>
</dbReference>
<evidence type="ECO:0000313" key="3">
    <source>
        <dbReference type="Proteomes" id="UP000254712"/>
    </source>
</evidence>
<evidence type="ECO:0000259" key="1">
    <source>
        <dbReference type="Pfam" id="PF00884"/>
    </source>
</evidence>
<gene>
    <name evidence="2" type="primary">yejM_2</name>
    <name evidence="2" type="ORF">NCTC8261_02525</name>
</gene>
<accession>A0A379WQG8</accession>
<dbReference type="Pfam" id="PF00884">
    <property type="entry name" value="Sulfatase"/>
    <property type="match status" value="1"/>
</dbReference>
<protein>
    <submittedName>
        <fullName evidence="2">Sulfatase</fullName>
    </submittedName>
</protein>
<organism evidence="2 3">
    <name type="scientific">Salmonella enterica I</name>
    <dbReference type="NCBI Taxonomy" id="59201"/>
    <lineage>
        <taxon>Bacteria</taxon>
        <taxon>Pseudomonadati</taxon>
        <taxon>Pseudomonadota</taxon>
        <taxon>Gammaproteobacteria</taxon>
        <taxon>Enterobacterales</taxon>
        <taxon>Enterobacteriaceae</taxon>
        <taxon>Salmonella</taxon>
    </lineage>
</organism>
<feature type="domain" description="Sulfatase N-terminal" evidence="1">
    <location>
        <begin position="6"/>
        <end position="99"/>
    </location>
</feature>
<proteinExistence type="predicted"/>
<dbReference type="Proteomes" id="UP000254712">
    <property type="component" value="Unassembled WGS sequence"/>
</dbReference>
<dbReference type="InterPro" id="IPR017850">
    <property type="entry name" value="Alkaline_phosphatase_core_sf"/>
</dbReference>
<reference evidence="2 3" key="1">
    <citation type="submission" date="2018-06" db="EMBL/GenBank/DDBJ databases">
        <authorList>
            <consortium name="Pathogen Informatics"/>
            <person name="Doyle S."/>
        </authorList>
    </citation>
    <scope>NUCLEOTIDE SEQUENCE [LARGE SCALE GENOMIC DNA]</scope>
    <source>
        <strain evidence="2 3">NCTC8261</strain>
    </source>
</reference>
<dbReference type="AlphaFoldDB" id="A0A379WQG8"/>
<name>A0A379WQG8_SALET</name>
<dbReference type="InterPro" id="IPR000917">
    <property type="entry name" value="Sulfatase_N"/>
</dbReference>
<sequence length="122" mass="13383">MPTAQTQSDAQTARQWIDWLGRYAQEDNRWFSWVSFNGTNIDDSNQKNFVKRYASAASDVDAQINRVLNALREAGKFDNTVVIITAGRGIPLTPEEKSLRLVARSSASTAGDPLAGDACAAY</sequence>
<dbReference type="SUPFAM" id="SSF53649">
    <property type="entry name" value="Alkaline phosphatase-like"/>
    <property type="match status" value="1"/>
</dbReference>
<evidence type="ECO:0000313" key="2">
    <source>
        <dbReference type="EMBL" id="SUH36273.1"/>
    </source>
</evidence>